<evidence type="ECO:0000313" key="7">
    <source>
        <dbReference type="EMBL" id="KAL1218155.1"/>
    </source>
</evidence>
<evidence type="ECO:0000256" key="2">
    <source>
        <dbReference type="ARBA" id="ARBA00022523"/>
    </source>
</evidence>
<evidence type="ECO:0000313" key="8">
    <source>
        <dbReference type="Proteomes" id="UP001558713"/>
    </source>
</evidence>
<accession>A0ABD1BLU0</accession>
<comment type="similarity">
    <text evidence="5">Belongs to the EXORDIUM family.</text>
</comment>
<evidence type="ECO:0000256" key="1">
    <source>
        <dbReference type="ARBA" id="ARBA00004271"/>
    </source>
</evidence>
<keyword evidence="4 6" id="KW-0732">Signal</keyword>
<name>A0ABD1BLU0_CARAN</name>
<feature type="chain" id="PRO_5044835380" evidence="6">
    <location>
        <begin position="22"/>
        <end position="306"/>
    </location>
</feature>
<evidence type="ECO:0000256" key="6">
    <source>
        <dbReference type="SAM" id="SignalP"/>
    </source>
</evidence>
<evidence type="ECO:0000256" key="3">
    <source>
        <dbReference type="ARBA" id="ARBA00022525"/>
    </source>
</evidence>
<dbReference type="Pfam" id="PF04674">
    <property type="entry name" value="Phi_1"/>
    <property type="match status" value="1"/>
</dbReference>
<dbReference type="GO" id="GO:0048046">
    <property type="term" value="C:apoplast"/>
    <property type="evidence" value="ECO:0007669"/>
    <property type="project" value="UniProtKB-SubCell"/>
</dbReference>
<evidence type="ECO:0000256" key="5">
    <source>
        <dbReference type="ARBA" id="ARBA00023591"/>
    </source>
</evidence>
<protein>
    <submittedName>
        <fullName evidence="7">Protein EXORDIUM-like 1</fullName>
    </submittedName>
</protein>
<reference evidence="7 8" key="1">
    <citation type="submission" date="2024-04" db="EMBL/GenBank/DDBJ databases">
        <title>Genome assembly C_amara_ONT_v2.</title>
        <authorList>
            <person name="Yant L."/>
            <person name="Moore C."/>
            <person name="Slenker M."/>
        </authorList>
    </citation>
    <scope>NUCLEOTIDE SEQUENCE [LARGE SCALE GENOMIC DNA]</scope>
    <source>
        <tissue evidence="7">Leaf</tissue>
    </source>
</reference>
<dbReference type="AlphaFoldDB" id="A0ABD1BLU0"/>
<keyword evidence="2" id="KW-0052">Apoplast</keyword>
<dbReference type="InterPro" id="IPR006766">
    <property type="entry name" value="EXORDIUM-like"/>
</dbReference>
<feature type="signal peptide" evidence="6">
    <location>
        <begin position="1"/>
        <end position="21"/>
    </location>
</feature>
<dbReference type="EMBL" id="JBANAX010000224">
    <property type="protein sequence ID" value="KAL1218155.1"/>
    <property type="molecule type" value="Genomic_DNA"/>
</dbReference>
<keyword evidence="8" id="KW-1185">Reference proteome</keyword>
<dbReference type="PANTHER" id="PTHR31279">
    <property type="entry name" value="PROTEIN EXORDIUM-LIKE 5"/>
    <property type="match status" value="1"/>
</dbReference>
<gene>
    <name evidence="7" type="ORF">V5N11_033140</name>
</gene>
<organism evidence="7 8">
    <name type="scientific">Cardamine amara subsp. amara</name>
    <dbReference type="NCBI Taxonomy" id="228776"/>
    <lineage>
        <taxon>Eukaryota</taxon>
        <taxon>Viridiplantae</taxon>
        <taxon>Streptophyta</taxon>
        <taxon>Embryophyta</taxon>
        <taxon>Tracheophyta</taxon>
        <taxon>Spermatophyta</taxon>
        <taxon>Magnoliopsida</taxon>
        <taxon>eudicotyledons</taxon>
        <taxon>Gunneridae</taxon>
        <taxon>Pentapetalae</taxon>
        <taxon>rosids</taxon>
        <taxon>malvids</taxon>
        <taxon>Brassicales</taxon>
        <taxon>Brassicaceae</taxon>
        <taxon>Cardamineae</taxon>
        <taxon>Cardamine</taxon>
    </lineage>
</organism>
<keyword evidence="3" id="KW-0964">Secreted</keyword>
<dbReference type="PANTHER" id="PTHR31279:SF54">
    <property type="entry name" value="PROTEIN EXORDIUM-RELATED"/>
    <property type="match status" value="1"/>
</dbReference>
<comment type="caution">
    <text evidence="7">The sequence shown here is derived from an EMBL/GenBank/DDBJ whole genome shotgun (WGS) entry which is preliminary data.</text>
</comment>
<proteinExistence type="inferred from homology"/>
<dbReference type="Proteomes" id="UP001558713">
    <property type="component" value="Unassembled WGS sequence"/>
</dbReference>
<comment type="subcellular location">
    <subcellularLocation>
        <location evidence="1">Secreted</location>
        <location evidence="1">Extracellular space</location>
        <location evidence="1">Apoplast</location>
    </subcellularLocation>
</comment>
<sequence>MGSNVIGYFLLFAVAFVCLDARTEKTQDYTSFHYHKGALLNGDVSINLIWYGKFKPSQRAIVTDFVASLTSSRRSTVAQNPSVSSWWKTVEKYYHVRKTRGLTLSLGKHIFDKDYSMGKSLTERNIIALAAKGGQSYAVNVVLTSADVVVQGFCMDRCGSHGSGFGSGKKRPRFAYIWVGNSEKQCPGLCAWPFHAPVYGPKSSPLVAPNNDLGLDGMVINLASLLAATATNPFGDGYYQGDKNAPLEAGSACTGLFGKGSYPGYAGELLVDATTGASYNAKGVNGRKYLLPALFDLKTSACSTLF</sequence>
<evidence type="ECO:0000256" key="4">
    <source>
        <dbReference type="ARBA" id="ARBA00022729"/>
    </source>
</evidence>